<feature type="compositionally biased region" description="Polar residues" evidence="7">
    <location>
        <begin position="1466"/>
        <end position="1491"/>
    </location>
</feature>
<evidence type="ECO:0000259" key="8">
    <source>
        <dbReference type="PROSITE" id="PS50016"/>
    </source>
</evidence>
<keyword evidence="5" id="KW-0539">Nucleus</keyword>
<dbReference type="GO" id="GO:0005634">
    <property type="term" value="C:nucleus"/>
    <property type="evidence" value="ECO:0007669"/>
    <property type="project" value="UniProtKB-SubCell"/>
</dbReference>
<feature type="region of interest" description="Disordered" evidence="7">
    <location>
        <begin position="1"/>
        <end position="51"/>
    </location>
</feature>
<dbReference type="InterPro" id="IPR001965">
    <property type="entry name" value="Znf_PHD"/>
</dbReference>
<feature type="region of interest" description="Disordered" evidence="7">
    <location>
        <begin position="1247"/>
        <end position="1272"/>
    </location>
</feature>
<feature type="region of interest" description="Disordered" evidence="7">
    <location>
        <begin position="142"/>
        <end position="212"/>
    </location>
</feature>
<protein>
    <submittedName>
        <fullName evidence="10">Nucleosome-remodeling factor subunit BPTF</fullName>
    </submittedName>
</protein>
<keyword evidence="3 6" id="KW-0863">Zinc-finger</keyword>
<feature type="region of interest" description="Disordered" evidence="7">
    <location>
        <begin position="398"/>
        <end position="424"/>
    </location>
</feature>
<dbReference type="InterPro" id="IPR011011">
    <property type="entry name" value="Znf_FYVE_PHD"/>
</dbReference>
<dbReference type="EMBL" id="SWLB01000013">
    <property type="protein sequence ID" value="KAF3330868.1"/>
    <property type="molecule type" value="Genomic_DNA"/>
</dbReference>
<dbReference type="InterPro" id="IPR019786">
    <property type="entry name" value="Zinc_finger_PHD-type_CS"/>
</dbReference>
<dbReference type="PROSITE" id="PS50827">
    <property type="entry name" value="DDT"/>
    <property type="match status" value="1"/>
</dbReference>
<dbReference type="SMART" id="SM00571">
    <property type="entry name" value="DDT"/>
    <property type="match status" value="1"/>
</dbReference>
<evidence type="ECO:0000256" key="3">
    <source>
        <dbReference type="ARBA" id="ARBA00022771"/>
    </source>
</evidence>
<comment type="subcellular location">
    <subcellularLocation>
        <location evidence="1">Nucleus</location>
    </subcellularLocation>
</comment>
<dbReference type="PANTHER" id="PTHR46508:SF1">
    <property type="entry name" value="PHD FINGER FAMILY PROTEIN"/>
    <property type="match status" value="1"/>
</dbReference>
<dbReference type="InterPro" id="IPR019787">
    <property type="entry name" value="Znf_PHD-finger"/>
</dbReference>
<evidence type="ECO:0000313" key="11">
    <source>
        <dbReference type="Proteomes" id="UP000623129"/>
    </source>
</evidence>
<evidence type="ECO:0000259" key="9">
    <source>
        <dbReference type="PROSITE" id="PS50827"/>
    </source>
</evidence>
<dbReference type="InterPro" id="IPR028942">
    <property type="entry name" value="WHIM1_dom"/>
</dbReference>
<dbReference type="InterPro" id="IPR047365">
    <property type="entry name" value="Tudor_AtPTM-like"/>
</dbReference>
<comment type="caution">
    <text evidence="10">The sequence shown here is derived from an EMBL/GenBank/DDBJ whole genome shotgun (WGS) entry which is preliminary data.</text>
</comment>
<dbReference type="PANTHER" id="PTHR46508">
    <property type="entry name" value="PHD FINGER FAMILY PROTEIN"/>
    <property type="match status" value="1"/>
</dbReference>
<dbReference type="Pfam" id="PF00628">
    <property type="entry name" value="PHD"/>
    <property type="match status" value="1"/>
</dbReference>
<feature type="region of interest" description="Disordered" evidence="7">
    <location>
        <begin position="1505"/>
        <end position="1542"/>
    </location>
</feature>
<dbReference type="PROSITE" id="PS01359">
    <property type="entry name" value="ZF_PHD_1"/>
    <property type="match status" value="1"/>
</dbReference>
<dbReference type="GO" id="GO:0000785">
    <property type="term" value="C:chromatin"/>
    <property type="evidence" value="ECO:0007669"/>
    <property type="project" value="UniProtKB-ARBA"/>
</dbReference>
<name>A0A833VQ36_9POAL</name>
<dbReference type="OrthoDB" id="784962at2759"/>
<feature type="compositionally biased region" description="Low complexity" evidence="7">
    <location>
        <begin position="162"/>
        <end position="188"/>
    </location>
</feature>
<dbReference type="Gene3D" id="2.60.120.650">
    <property type="entry name" value="Cupin"/>
    <property type="match status" value="1"/>
</dbReference>
<feature type="region of interest" description="Disordered" evidence="7">
    <location>
        <begin position="888"/>
        <end position="922"/>
    </location>
</feature>
<dbReference type="Pfam" id="PF15612">
    <property type="entry name" value="WHIM1"/>
    <property type="match status" value="1"/>
</dbReference>
<feature type="compositionally biased region" description="Basic and acidic residues" evidence="7">
    <location>
        <begin position="1"/>
        <end position="12"/>
    </location>
</feature>
<dbReference type="Proteomes" id="UP000623129">
    <property type="component" value="Unassembled WGS sequence"/>
</dbReference>
<dbReference type="GO" id="GO:0008270">
    <property type="term" value="F:zinc ion binding"/>
    <property type="evidence" value="ECO:0007669"/>
    <property type="project" value="UniProtKB-KW"/>
</dbReference>
<dbReference type="Pfam" id="PF21743">
    <property type="entry name" value="PTM_DIR17_Tudor"/>
    <property type="match status" value="1"/>
</dbReference>
<feature type="region of interest" description="Disordered" evidence="7">
    <location>
        <begin position="1456"/>
        <end position="1491"/>
    </location>
</feature>
<dbReference type="Pfam" id="PF24294">
    <property type="entry name" value="Chromo_PTM"/>
    <property type="match status" value="1"/>
</dbReference>
<dbReference type="InterPro" id="IPR013083">
    <property type="entry name" value="Znf_RING/FYVE/PHD"/>
</dbReference>
<evidence type="ECO:0000256" key="6">
    <source>
        <dbReference type="PROSITE-ProRule" id="PRU00146"/>
    </source>
</evidence>
<organism evidence="10 11">
    <name type="scientific">Carex littledalei</name>
    <dbReference type="NCBI Taxonomy" id="544730"/>
    <lineage>
        <taxon>Eukaryota</taxon>
        <taxon>Viridiplantae</taxon>
        <taxon>Streptophyta</taxon>
        <taxon>Embryophyta</taxon>
        <taxon>Tracheophyta</taxon>
        <taxon>Spermatophyta</taxon>
        <taxon>Magnoliopsida</taxon>
        <taxon>Liliopsida</taxon>
        <taxon>Poales</taxon>
        <taxon>Cyperaceae</taxon>
        <taxon>Cyperoideae</taxon>
        <taxon>Cariceae</taxon>
        <taxon>Carex</taxon>
        <taxon>Carex subgen. Euthyceras</taxon>
    </lineage>
</organism>
<feature type="domain" description="PHD-type" evidence="8">
    <location>
        <begin position="428"/>
        <end position="475"/>
    </location>
</feature>
<evidence type="ECO:0000256" key="2">
    <source>
        <dbReference type="ARBA" id="ARBA00022723"/>
    </source>
</evidence>
<sequence>MEAAGSDRRDESFPSETNAEAESNPGVVKSEIALTPMEIESNGEESGSDRVLDVDCKKKEGEYVVGCYVRRKGPGTTSVLLGKVSSYDPQSRLYCVVYEDKERENLDQNQLSQILVADDGTGSRLKMSCRKRKLDLLVSEEVKKNSSEVSTGPQGSDKKNPSDVSSGSQGSGVSDDADSSSNSCESSGKNLGSPEQLREMQVPELPPSSGDVAVPEESISHLFSVYTFLRSFSVHLFLSPFTLADFVGSLNCTVKNSLLDVVHLTLMKALRRHLESLSSDGSQLASKCLRYHDWNLLDTLTWPVFLLEFLYLRGLVQELGGQIFGLSQSNGEYYGLPVSVKLKILQILCDEVMSSTEMKSELEKREEYSEDLEYGSDGIANVPPTEYSTRRGRPRILKTTTTLKESQEESAPEKEGSGSLDVGQDGNSDDCRICGMDGMLICCDGCPWAYHSRCIGLNKAFLPQGQWFCPECAINKLGPTSARIERGARGACFFGIDATGCQFVGACDYLIVTRSLPDAEPYNRYYNRSDVAKVLCALSTTEEIKAHYADICHGISMYWDAALSGIDITSVVSSNEDAKYNGATPPNLTVRNSLSGLAACTTPFATPPSINGQNSLSGLAACTSSYATPSNLKVHNISSGHVACTTPFTTAGKKSNAHVTSIETSRSIVAKSSVRPGPPFKPYLYLNQYMHGDIAATAAATFAILSAEESNSKASDASNPRKAVHQMMVLQMKAFSQAASQFVWPSADKRLTEVPRDRCGWCMSCKGANLSKKGCLLNWAASNAIKGSARSYSGLRPIYRTEESNLPSVATYIASMEESLQGLIDGALLDAKYRAWWRNQIKEANDCSVLKFLLLELEKCIRGVALSSGWFKLLDEWSVELSRTTGGAASRISSNQRRGGGGAGRRGKKRSGAPESTSGASDDSWKEVHWWRGGKLLNAVFQRGLLSQTYARKAARQGGGKKVPGISYHDSSEYPRRSRQFAWRVSVQMSKSTAHLALQVRYLNSHIRWKELVPPDQLITEGKAAESDAAVFRNAVICDKKILETKTIYALKFTNQKHLPVRVTKNVLDVEETDDSSRKYWFSENHIPLYLIKEYEEKARTKPLPSLNTVFPVGLPIKKKKRLQAFYRDIFTYLFDRGHRHLKPPCASCKHQVLLRDVVRCISCQGDCHEECMVLSLSGIICKSCHAKRVAQPVIPRVMHIRQPMPLPPQEIKKVEKVEQVPVSTTKVKFQVGGTGSAPRQAVQAVTSTVAEPDSKSGQKRKKQSPPTGEPICYGLRWRKEGKPDTGVEFRLENLVLKCKQGTNLSRQPICCLCNKPYDPDHIYIRCEKCLSWFHAESVELKESQVMDLVGFKCGKCRRKVQPKCPYVEQSLKKFKSNKVHAIQPPASITHKNSSAEPPSVKPFHSSDDDLMLFHDPLLSSRAKVEPVEQIENQTSDAVKLDASQLLLKSNQKLSVRRAQTKNDSDLLTNSDGGAATQATDSEDLNNVSVSSEFSSPVLEWDFSQGDGWVGGDAVPDANSNFPWTEPNDENGGEGEHDDGFEPQTYFSFTELLAPEDNSLLDENQQIGATFDELLANSVPEDEPGPGLWPQAEHQLQPLIGGEVVMCGKCKGCDPAPDMTCEICGLCIHSYCSPWMENEESYEAGFWKCGNCREWR</sequence>
<feature type="domain" description="DDT" evidence="9">
    <location>
        <begin position="216"/>
        <end position="276"/>
    </location>
</feature>
<dbReference type="PROSITE" id="PS50016">
    <property type="entry name" value="ZF_PHD_2"/>
    <property type="match status" value="1"/>
</dbReference>
<evidence type="ECO:0000256" key="5">
    <source>
        <dbReference type="ARBA" id="ARBA00023242"/>
    </source>
</evidence>
<keyword evidence="4" id="KW-0862">Zinc</keyword>
<dbReference type="SMART" id="SM00249">
    <property type="entry name" value="PHD"/>
    <property type="match status" value="3"/>
</dbReference>
<dbReference type="InterPro" id="IPR056618">
    <property type="entry name" value="Chromo_PTM"/>
</dbReference>
<gene>
    <name evidence="10" type="ORF">FCM35_KLT04222</name>
</gene>
<dbReference type="Gene3D" id="3.30.40.10">
    <property type="entry name" value="Zinc/RING finger domain, C3HC4 (zinc finger)"/>
    <property type="match status" value="1"/>
</dbReference>
<evidence type="ECO:0000313" key="10">
    <source>
        <dbReference type="EMBL" id="KAF3330868.1"/>
    </source>
</evidence>
<dbReference type="InterPro" id="IPR018501">
    <property type="entry name" value="DDT_dom"/>
</dbReference>
<proteinExistence type="predicted"/>
<reference evidence="10" key="1">
    <citation type="submission" date="2020-01" db="EMBL/GenBank/DDBJ databases">
        <title>Genome sequence of Kobresia littledalei, the first chromosome-level genome in the family Cyperaceae.</title>
        <authorList>
            <person name="Qu G."/>
        </authorList>
    </citation>
    <scope>NUCLEOTIDE SEQUENCE</scope>
    <source>
        <strain evidence="10">C.B.Clarke</strain>
        <tissue evidence="10">Leaf</tissue>
    </source>
</reference>
<keyword evidence="11" id="KW-1185">Reference proteome</keyword>
<feature type="compositionally biased region" description="Basic and acidic residues" evidence="7">
    <location>
        <begin position="405"/>
        <end position="416"/>
    </location>
</feature>
<dbReference type="SUPFAM" id="SSF57903">
    <property type="entry name" value="FYVE/PHD zinc finger"/>
    <property type="match status" value="2"/>
</dbReference>
<accession>A0A833VQ36</accession>
<evidence type="ECO:0000256" key="4">
    <source>
        <dbReference type="ARBA" id="ARBA00022833"/>
    </source>
</evidence>
<dbReference type="Pfam" id="PF02791">
    <property type="entry name" value="DDT"/>
    <property type="match status" value="1"/>
</dbReference>
<evidence type="ECO:0000256" key="7">
    <source>
        <dbReference type="SAM" id="MobiDB-lite"/>
    </source>
</evidence>
<keyword evidence="2" id="KW-0479">Metal-binding</keyword>
<evidence type="ECO:0000256" key="1">
    <source>
        <dbReference type="ARBA" id="ARBA00004123"/>
    </source>
</evidence>